<dbReference type="NCBIfam" id="TIGR00254">
    <property type="entry name" value="GGDEF"/>
    <property type="match status" value="1"/>
</dbReference>
<feature type="transmembrane region" description="Helical" evidence="1">
    <location>
        <begin position="119"/>
        <end position="146"/>
    </location>
</feature>
<keyword evidence="1" id="KW-0472">Membrane</keyword>
<dbReference type="GO" id="GO:0043709">
    <property type="term" value="P:cell adhesion involved in single-species biofilm formation"/>
    <property type="evidence" value="ECO:0007669"/>
    <property type="project" value="TreeGrafter"/>
</dbReference>
<evidence type="ECO:0000259" key="2">
    <source>
        <dbReference type="PROSITE" id="PS50887"/>
    </source>
</evidence>
<reference evidence="3 4" key="1">
    <citation type="submission" date="2019-01" db="EMBL/GenBank/DDBJ databases">
        <authorList>
            <consortium name="Pathogen Informatics"/>
        </authorList>
    </citation>
    <scope>NUCLEOTIDE SEQUENCE [LARGE SCALE GENOMIC DNA]</scope>
    <source>
        <strain evidence="3 4">NCTC10172</strain>
    </source>
</reference>
<dbReference type="Proteomes" id="UP000290909">
    <property type="component" value="Chromosome"/>
</dbReference>
<dbReference type="PROSITE" id="PS50887">
    <property type="entry name" value="GGDEF"/>
    <property type="match status" value="1"/>
</dbReference>
<dbReference type="STRING" id="1408416.GCA_000702765_01155"/>
<dbReference type="AlphaFoldDB" id="A0A449BIP4"/>
<dbReference type="InterPro" id="IPR000160">
    <property type="entry name" value="GGDEF_dom"/>
</dbReference>
<keyword evidence="3" id="KW-0808">Transferase</keyword>
<name>A0A449BIP4_9MOLU</name>
<dbReference type="PANTHER" id="PTHR45138:SF9">
    <property type="entry name" value="DIGUANYLATE CYCLASE DGCM-RELATED"/>
    <property type="match status" value="1"/>
</dbReference>
<protein>
    <submittedName>
        <fullName evidence="3">Probable diguanylate cyclase YdaM</fullName>
        <ecNumber evidence="3">2.7.7.65</ecNumber>
    </submittedName>
</protein>
<dbReference type="GO" id="GO:0005886">
    <property type="term" value="C:plasma membrane"/>
    <property type="evidence" value="ECO:0007669"/>
    <property type="project" value="TreeGrafter"/>
</dbReference>
<dbReference type="Pfam" id="PF00990">
    <property type="entry name" value="GGDEF"/>
    <property type="match status" value="1"/>
</dbReference>
<dbReference type="PANTHER" id="PTHR45138">
    <property type="entry name" value="REGULATORY COMPONENTS OF SENSORY TRANSDUCTION SYSTEM"/>
    <property type="match status" value="1"/>
</dbReference>
<dbReference type="InterPro" id="IPR043128">
    <property type="entry name" value="Rev_trsase/Diguanyl_cyclase"/>
</dbReference>
<evidence type="ECO:0000256" key="1">
    <source>
        <dbReference type="SAM" id="Phobius"/>
    </source>
</evidence>
<sequence length="358" mass="40933">MYRLKYSEEWEIKQYSNQANIVYLSSIVLTTIILLILTFSKDIFLIVASSFTLITGIITYALNRKQKYALASTVFILTISINALFHHLYLGFESGFVFYVFNICALIIFTKWEDKTKQIWIMIEVAIFLVASLYVLIEGILIPGVMLNQNWFIFYFSINLVMNVIGVANSANFYVKISKNAHQKLVELASTDSLTGLANRTSFEYKFSLIAKNRSEGVGILMIDVDNFKQINDQYGHTVGDEILVKIGSLLKKYENNECFPSRIGGEEFTVLIHTNSAETVYKYAESIRKTIQSNKFNLNIPVTISVGAVFKPKDLFKDINLFSEADNLLYNAKNDGKNKVKFKKFTVTDITWKNKKK</sequence>
<dbReference type="InterPro" id="IPR050469">
    <property type="entry name" value="Diguanylate_Cyclase"/>
</dbReference>
<organism evidence="3 4">
    <name type="scientific">Acholeplasma hippikon</name>
    <dbReference type="NCBI Taxonomy" id="264636"/>
    <lineage>
        <taxon>Bacteria</taxon>
        <taxon>Bacillati</taxon>
        <taxon>Mycoplasmatota</taxon>
        <taxon>Mollicutes</taxon>
        <taxon>Acholeplasmatales</taxon>
        <taxon>Acholeplasmataceae</taxon>
        <taxon>Acholeplasma</taxon>
    </lineage>
</organism>
<keyword evidence="1" id="KW-0812">Transmembrane</keyword>
<dbReference type="CDD" id="cd01949">
    <property type="entry name" value="GGDEF"/>
    <property type="match status" value="1"/>
</dbReference>
<evidence type="ECO:0000313" key="4">
    <source>
        <dbReference type="Proteomes" id="UP000290909"/>
    </source>
</evidence>
<feature type="transmembrane region" description="Helical" evidence="1">
    <location>
        <begin position="96"/>
        <end position="112"/>
    </location>
</feature>
<keyword evidence="1" id="KW-1133">Transmembrane helix</keyword>
<dbReference type="GO" id="GO:1902201">
    <property type="term" value="P:negative regulation of bacterial-type flagellum-dependent cell motility"/>
    <property type="evidence" value="ECO:0007669"/>
    <property type="project" value="TreeGrafter"/>
</dbReference>
<feature type="domain" description="GGDEF" evidence="2">
    <location>
        <begin position="216"/>
        <end position="346"/>
    </location>
</feature>
<keyword evidence="3" id="KW-0548">Nucleotidyltransferase</keyword>
<proteinExistence type="predicted"/>
<accession>A0A449BIP4</accession>
<feature type="transmembrane region" description="Helical" evidence="1">
    <location>
        <begin position="43"/>
        <end position="62"/>
    </location>
</feature>
<keyword evidence="4" id="KW-1185">Reference proteome</keyword>
<feature type="transmembrane region" description="Helical" evidence="1">
    <location>
        <begin position="69"/>
        <end position="90"/>
    </location>
</feature>
<feature type="transmembrane region" description="Helical" evidence="1">
    <location>
        <begin position="152"/>
        <end position="175"/>
    </location>
</feature>
<dbReference type="EC" id="2.7.7.65" evidence="3"/>
<gene>
    <name evidence="3" type="primary">ydaM_2</name>
    <name evidence="3" type="ORF">NCTC10172_00339</name>
</gene>
<dbReference type="EMBL" id="LR215050">
    <property type="protein sequence ID" value="VEU82329.1"/>
    <property type="molecule type" value="Genomic_DNA"/>
</dbReference>
<evidence type="ECO:0000313" key="3">
    <source>
        <dbReference type="EMBL" id="VEU82329.1"/>
    </source>
</evidence>
<dbReference type="FunFam" id="3.30.70.270:FF:000001">
    <property type="entry name" value="Diguanylate cyclase domain protein"/>
    <property type="match status" value="1"/>
</dbReference>
<dbReference type="Gene3D" id="3.30.70.270">
    <property type="match status" value="1"/>
</dbReference>
<dbReference type="KEGG" id="ahk:NCTC10172_00339"/>
<feature type="transmembrane region" description="Helical" evidence="1">
    <location>
        <begin position="21"/>
        <end position="37"/>
    </location>
</feature>
<dbReference type="GO" id="GO:0052621">
    <property type="term" value="F:diguanylate cyclase activity"/>
    <property type="evidence" value="ECO:0007669"/>
    <property type="project" value="UniProtKB-EC"/>
</dbReference>
<dbReference type="SMART" id="SM00267">
    <property type="entry name" value="GGDEF"/>
    <property type="match status" value="1"/>
</dbReference>
<dbReference type="SUPFAM" id="SSF55073">
    <property type="entry name" value="Nucleotide cyclase"/>
    <property type="match status" value="1"/>
</dbReference>
<dbReference type="InterPro" id="IPR029787">
    <property type="entry name" value="Nucleotide_cyclase"/>
</dbReference>